<reference evidence="2" key="1">
    <citation type="journal article" date="2014" name="Genome Announc.">
        <title>Draft Genome Sequences of Three Alkaliphilic Bacillus Strains, Bacillus wakoensis JCM 9140T, Bacillus akibai JCM 9157T, and Bacillus hemicellulosilyticus JCM 9152T.</title>
        <authorList>
            <person name="Yuki M."/>
            <person name="Oshima K."/>
            <person name="Suda W."/>
            <person name="Oshida Y."/>
            <person name="Kitamura K."/>
            <person name="Iida T."/>
            <person name="Hattori M."/>
            <person name="Ohkuma M."/>
        </authorList>
    </citation>
    <scope>NUCLEOTIDE SEQUENCE [LARGE SCALE GENOMIC DNA]</scope>
    <source>
        <strain evidence="2">JCM 9140</strain>
    </source>
</reference>
<dbReference type="STRING" id="1236970.JCM9140_3182"/>
<feature type="transmembrane region" description="Helical" evidence="1">
    <location>
        <begin position="71"/>
        <end position="89"/>
    </location>
</feature>
<dbReference type="Proteomes" id="UP000018890">
    <property type="component" value="Unassembled WGS sequence"/>
</dbReference>
<dbReference type="EMBL" id="BAUT01000038">
    <property type="protein sequence ID" value="GAE27070.1"/>
    <property type="molecule type" value="Genomic_DNA"/>
</dbReference>
<dbReference type="AlphaFoldDB" id="W4Q548"/>
<gene>
    <name evidence="2" type="ORF">JCM9140_3182</name>
</gene>
<name>W4Q548_9BACI</name>
<feature type="transmembrane region" description="Helical" evidence="1">
    <location>
        <begin position="101"/>
        <end position="121"/>
    </location>
</feature>
<organism evidence="2 3">
    <name type="scientific">Halalkalibacter wakoensis JCM 9140</name>
    <dbReference type="NCBI Taxonomy" id="1236970"/>
    <lineage>
        <taxon>Bacteria</taxon>
        <taxon>Bacillati</taxon>
        <taxon>Bacillota</taxon>
        <taxon>Bacilli</taxon>
        <taxon>Bacillales</taxon>
        <taxon>Bacillaceae</taxon>
        <taxon>Halalkalibacter</taxon>
    </lineage>
</organism>
<feature type="transmembrane region" description="Helical" evidence="1">
    <location>
        <begin position="6"/>
        <end position="24"/>
    </location>
</feature>
<keyword evidence="3" id="KW-1185">Reference proteome</keyword>
<evidence type="ECO:0000313" key="2">
    <source>
        <dbReference type="EMBL" id="GAE27070.1"/>
    </source>
</evidence>
<comment type="caution">
    <text evidence="2">The sequence shown here is derived from an EMBL/GenBank/DDBJ whole genome shotgun (WGS) entry which is preliminary data.</text>
</comment>
<sequence length="236" mass="27321">MSAYLLGIFFILIHLFSNTFIPADRIRRNKWLSFSGGLAVSYVFVYVLPSLHREQQAIEWYSDSLTMESELYFICLLGLLLFYRVQKTVKTTHKVETNQSAFWLYIGFFTLYNMLIVYVVMAANVSFIQAIFYGAAIGLHFIAVAHDLWRENPEQYNKRGRFFLALGIIAGWFIGMFLTLSTFIQAIIFAFISGAMILNVLQNELPKEKHAHFPSFAIGVFSYTTITIALKFFFEW</sequence>
<feature type="transmembrane region" description="Helical" evidence="1">
    <location>
        <begin position="161"/>
        <end position="178"/>
    </location>
</feature>
<evidence type="ECO:0000313" key="3">
    <source>
        <dbReference type="Proteomes" id="UP000018890"/>
    </source>
</evidence>
<evidence type="ECO:0000256" key="1">
    <source>
        <dbReference type="SAM" id="Phobius"/>
    </source>
</evidence>
<protein>
    <submittedName>
        <fullName evidence="2">Uncharacterized protein</fullName>
    </submittedName>
</protein>
<feature type="transmembrane region" description="Helical" evidence="1">
    <location>
        <begin position="127"/>
        <end position="149"/>
    </location>
</feature>
<accession>W4Q548</accession>
<feature type="transmembrane region" description="Helical" evidence="1">
    <location>
        <begin position="213"/>
        <end position="234"/>
    </location>
</feature>
<dbReference type="RefSeq" id="WP_034747697.1">
    <property type="nucleotide sequence ID" value="NZ_BAUT01000038.1"/>
</dbReference>
<proteinExistence type="predicted"/>
<keyword evidence="1" id="KW-0812">Transmembrane</keyword>
<keyword evidence="1" id="KW-0472">Membrane</keyword>
<feature type="transmembrane region" description="Helical" evidence="1">
    <location>
        <begin position="31"/>
        <end position="51"/>
    </location>
</feature>
<keyword evidence="1" id="KW-1133">Transmembrane helix</keyword>
<dbReference type="OrthoDB" id="21325at2"/>